<dbReference type="PANTHER" id="PTHR23026">
    <property type="entry name" value="NADPH NITROREDUCTASE"/>
    <property type="match status" value="1"/>
</dbReference>
<dbReference type="AlphaFoldDB" id="A0A927PK19"/>
<sequence length="327" mass="35379">MTTIHTPGLATLRSAVDQSRHAPSVHNSQPWLWTTDGRLLRLRLDDLRTLRHADPEGRQAMISCGAALHHVRAALRAEGWETHVRPMPGGDPRILAEVTAAPLDRADPRAARIAAAIPLRRTDRRPYRPLEPRTLDDLAATLAAQAHELGVSSTLIDPGMHHLITEASGMVTAQHRYDADYQHDTHWWIGASTRDEGIPATALPRPGTSGAAGRDFQTERGTLPAASTTDEARVLVLATAEASPEAWLMAGQALSAVLLEATARGVATCTLTHMTEEPRPRELVHDAASRSGPTLARTQAAIRLGLASGPALPPVPRRRLEDLLELE</sequence>
<accession>A0A927PK19</accession>
<name>A0A927PK19_9ACTN</name>
<evidence type="ECO:0008006" key="3">
    <source>
        <dbReference type="Google" id="ProtNLM"/>
    </source>
</evidence>
<dbReference type="Proteomes" id="UP000642993">
    <property type="component" value="Unassembled WGS sequence"/>
</dbReference>
<keyword evidence="2" id="KW-1185">Reference proteome</keyword>
<dbReference type="InterPro" id="IPR000415">
    <property type="entry name" value="Nitroreductase-like"/>
</dbReference>
<organism evidence="1 2">
    <name type="scientific">Lolliginicoccus lacisalsi</name>
    <dbReference type="NCBI Taxonomy" id="2742202"/>
    <lineage>
        <taxon>Bacteria</taxon>
        <taxon>Bacillati</taxon>
        <taxon>Actinomycetota</taxon>
        <taxon>Actinomycetes</taxon>
        <taxon>Mycobacteriales</taxon>
        <taxon>Hoyosellaceae</taxon>
        <taxon>Lolliginicoccus</taxon>
    </lineage>
</organism>
<evidence type="ECO:0000313" key="1">
    <source>
        <dbReference type="EMBL" id="MBD8505203.1"/>
    </source>
</evidence>
<dbReference type="SUPFAM" id="SSF55469">
    <property type="entry name" value="FMN-dependent nitroreductase-like"/>
    <property type="match status" value="2"/>
</dbReference>
<dbReference type="InterPro" id="IPR050627">
    <property type="entry name" value="Nitroreductase/BluB"/>
</dbReference>
<dbReference type="NCBIfam" id="NF047509">
    <property type="entry name" value="Rv3131_FMN_oxido"/>
    <property type="match status" value="1"/>
</dbReference>
<protein>
    <recommendedName>
        <fullName evidence="3">NAD(P)H nitroreductase</fullName>
    </recommendedName>
</protein>
<dbReference type="Gene3D" id="3.40.109.10">
    <property type="entry name" value="NADH Oxidase"/>
    <property type="match status" value="1"/>
</dbReference>
<proteinExistence type="predicted"/>
<dbReference type="EMBL" id="JACYWE010000001">
    <property type="protein sequence ID" value="MBD8505203.1"/>
    <property type="molecule type" value="Genomic_DNA"/>
</dbReference>
<dbReference type="RefSeq" id="WP_192037671.1">
    <property type="nucleotide sequence ID" value="NZ_JACYWE010000001.1"/>
</dbReference>
<comment type="caution">
    <text evidence="1">The sequence shown here is derived from an EMBL/GenBank/DDBJ whole genome shotgun (WGS) entry which is preliminary data.</text>
</comment>
<reference evidence="1" key="1">
    <citation type="submission" date="2020-09" db="EMBL/GenBank/DDBJ databases">
        <title>Hoyosella lacisalsi sp. nov., a halotolerant actinobacterium isolated from soil of Lake Gudzhirganskoe.</title>
        <authorList>
            <person name="Yang Q."/>
            <person name="Guo P.Y."/>
            <person name="Liu S.W."/>
            <person name="Li F.N."/>
            <person name="Sun C.H."/>
        </authorList>
    </citation>
    <scope>NUCLEOTIDE SEQUENCE</scope>
    <source>
        <strain evidence="1">G463</strain>
    </source>
</reference>
<evidence type="ECO:0000313" key="2">
    <source>
        <dbReference type="Proteomes" id="UP000642993"/>
    </source>
</evidence>
<gene>
    <name evidence="1" type="ORF">HT102_01695</name>
</gene>
<dbReference type="GO" id="GO:0016491">
    <property type="term" value="F:oxidoreductase activity"/>
    <property type="evidence" value="ECO:0007669"/>
    <property type="project" value="InterPro"/>
</dbReference>
<dbReference type="PANTHER" id="PTHR23026:SF123">
    <property type="entry name" value="NAD(P)H NITROREDUCTASE RV3131-RELATED"/>
    <property type="match status" value="1"/>
</dbReference>